<proteinExistence type="predicted"/>
<keyword evidence="9" id="KW-1185">Reference proteome</keyword>
<dbReference type="OrthoDB" id="9973898at2759"/>
<accession>A0A814FHA1</accession>
<evidence type="ECO:0000313" key="2">
    <source>
        <dbReference type="EMBL" id="CAF0983382.1"/>
    </source>
</evidence>
<organism evidence="2 10">
    <name type="scientific">Adineta steineri</name>
    <dbReference type="NCBI Taxonomy" id="433720"/>
    <lineage>
        <taxon>Eukaryota</taxon>
        <taxon>Metazoa</taxon>
        <taxon>Spiralia</taxon>
        <taxon>Gnathifera</taxon>
        <taxon>Rotifera</taxon>
        <taxon>Eurotatoria</taxon>
        <taxon>Bdelloidea</taxon>
        <taxon>Adinetida</taxon>
        <taxon>Adinetidae</taxon>
        <taxon>Adineta</taxon>
    </lineage>
</organism>
<dbReference type="Proteomes" id="UP000663845">
    <property type="component" value="Unassembled WGS sequence"/>
</dbReference>
<protein>
    <submittedName>
        <fullName evidence="2">Uncharacterized protein</fullName>
    </submittedName>
</protein>
<evidence type="ECO:0000313" key="5">
    <source>
        <dbReference type="EMBL" id="CAF1328828.1"/>
    </source>
</evidence>
<dbReference type="EMBL" id="CAJNOM010000207">
    <property type="protein sequence ID" value="CAF1229085.1"/>
    <property type="molecule type" value="Genomic_DNA"/>
</dbReference>
<evidence type="ECO:0000313" key="10">
    <source>
        <dbReference type="Proteomes" id="UP000663860"/>
    </source>
</evidence>
<dbReference type="Proteomes" id="UP000663891">
    <property type="component" value="Unassembled WGS sequence"/>
</dbReference>
<dbReference type="Proteomes" id="UP000663860">
    <property type="component" value="Unassembled WGS sequence"/>
</dbReference>
<dbReference type="Proteomes" id="UP000663877">
    <property type="component" value="Unassembled WGS sequence"/>
</dbReference>
<dbReference type="Proteomes" id="UP000663844">
    <property type="component" value="Unassembled WGS sequence"/>
</dbReference>
<evidence type="ECO:0000313" key="8">
    <source>
        <dbReference type="EMBL" id="CAF3926558.1"/>
    </source>
</evidence>
<comment type="caution">
    <text evidence="2">The sequence shown here is derived from an EMBL/GenBank/DDBJ whole genome shotgun (WGS) entry which is preliminary data.</text>
</comment>
<gene>
    <name evidence="5" type="ORF">BJG266_LOCUS33766</name>
    <name evidence="2" type="ORF">IZO911_LOCUS16696</name>
    <name evidence="3" type="ORF">JYZ213_LOCUS18719</name>
    <name evidence="7" type="ORF">KXQ929_LOCUS13650</name>
    <name evidence="8" type="ORF">OKA104_LOCUS25578</name>
    <name evidence="6" type="ORF">OXD698_LOCUS5167</name>
    <name evidence="4" type="ORF">QVE165_LOCUS27329</name>
    <name evidence="1" type="ORF">VCS650_LOCUS12366</name>
</gene>
<evidence type="ECO:0000313" key="9">
    <source>
        <dbReference type="Proteomes" id="UP000663832"/>
    </source>
</evidence>
<reference evidence="2" key="1">
    <citation type="submission" date="2021-02" db="EMBL/GenBank/DDBJ databases">
        <authorList>
            <person name="Nowell W R."/>
        </authorList>
    </citation>
    <scope>NUCLEOTIDE SEQUENCE</scope>
</reference>
<dbReference type="EMBL" id="CAJOAY010002156">
    <property type="protein sequence ID" value="CAF3926558.1"/>
    <property type="molecule type" value="Genomic_DNA"/>
</dbReference>
<dbReference type="EMBL" id="CAJOAZ010000206">
    <property type="protein sequence ID" value="CAF3576189.1"/>
    <property type="molecule type" value="Genomic_DNA"/>
</dbReference>
<evidence type="ECO:0000313" key="4">
    <source>
        <dbReference type="EMBL" id="CAF1229085.1"/>
    </source>
</evidence>
<dbReference type="EMBL" id="CAJNOG010000184">
    <property type="protein sequence ID" value="CAF1051741.1"/>
    <property type="molecule type" value="Genomic_DNA"/>
</dbReference>
<dbReference type="EMBL" id="CAJNOI010000681">
    <property type="protein sequence ID" value="CAF1328828.1"/>
    <property type="molecule type" value="Genomic_DNA"/>
</dbReference>
<dbReference type="EMBL" id="CAJOBB010000736">
    <property type="protein sequence ID" value="CAF3740867.1"/>
    <property type="molecule type" value="Genomic_DNA"/>
</dbReference>
<evidence type="ECO:0000313" key="7">
    <source>
        <dbReference type="EMBL" id="CAF3740867.1"/>
    </source>
</evidence>
<dbReference type="EMBL" id="CAJNOE010000151">
    <property type="protein sequence ID" value="CAF0983382.1"/>
    <property type="molecule type" value="Genomic_DNA"/>
</dbReference>
<dbReference type="EMBL" id="CAJNON010000095">
    <property type="protein sequence ID" value="CAF0956602.1"/>
    <property type="molecule type" value="Genomic_DNA"/>
</dbReference>
<name>A0A814FHA1_9BILA</name>
<evidence type="ECO:0000313" key="3">
    <source>
        <dbReference type="EMBL" id="CAF1051741.1"/>
    </source>
</evidence>
<evidence type="ECO:0000313" key="1">
    <source>
        <dbReference type="EMBL" id="CAF0956602.1"/>
    </source>
</evidence>
<dbReference type="Proteomes" id="UP000663868">
    <property type="component" value="Unassembled WGS sequence"/>
</dbReference>
<dbReference type="AlphaFoldDB" id="A0A814FHA1"/>
<sequence>MSSSKALAAISTMKIIYGSQGRQNILPYHYLGMVYRTPWRFWYSNSQVFRWFSRIMAVAFASTLYLPLRGVDLSYTPYTIVHHQLDHKFGDWIEEMRYPVDQKRVEEYKKAHGLQ</sequence>
<evidence type="ECO:0000313" key="6">
    <source>
        <dbReference type="EMBL" id="CAF3576189.1"/>
    </source>
</evidence>
<dbReference type="Proteomes" id="UP000663881">
    <property type="component" value="Unassembled WGS sequence"/>
</dbReference>
<dbReference type="Proteomes" id="UP000663832">
    <property type="component" value="Unassembled WGS sequence"/>
</dbReference>